<dbReference type="PROSITE" id="PS51217">
    <property type="entry name" value="UVRD_HELICASE_CTER"/>
    <property type="match status" value="1"/>
</dbReference>
<dbReference type="RefSeq" id="WP_091501152.1">
    <property type="nucleotide sequence ID" value="NZ_FOLI01000001.1"/>
</dbReference>
<dbReference type="GO" id="GO:0009314">
    <property type="term" value="P:response to radiation"/>
    <property type="evidence" value="ECO:0007669"/>
    <property type="project" value="UniProtKB-ARBA"/>
</dbReference>
<dbReference type="FunFam" id="1.10.486.10:FF:000003">
    <property type="entry name" value="ATP-dependent DNA helicase"/>
    <property type="match status" value="1"/>
</dbReference>
<keyword evidence="3 10" id="KW-0378">Hydrolase</keyword>
<feature type="domain" description="UvrD-like helicase ATP-binding" evidence="13">
    <location>
        <begin position="8"/>
        <end position="288"/>
    </location>
</feature>
<organism evidence="15 16">
    <name type="scientific">Fructobacillus durionis</name>
    <dbReference type="NCBI Taxonomy" id="283737"/>
    <lineage>
        <taxon>Bacteria</taxon>
        <taxon>Bacillati</taxon>
        <taxon>Bacillota</taxon>
        <taxon>Bacilli</taxon>
        <taxon>Lactobacillales</taxon>
        <taxon>Lactobacillaceae</taxon>
        <taxon>Fructobacillus</taxon>
    </lineage>
</organism>
<proteinExistence type="inferred from homology"/>
<evidence type="ECO:0000256" key="10">
    <source>
        <dbReference type="PROSITE-ProRule" id="PRU00560"/>
    </source>
</evidence>
<evidence type="ECO:0000256" key="4">
    <source>
        <dbReference type="ARBA" id="ARBA00022806"/>
    </source>
</evidence>
<keyword evidence="7" id="KW-0413">Isomerase</keyword>
<dbReference type="PANTHER" id="PTHR11070:SF2">
    <property type="entry name" value="ATP-DEPENDENT DNA HELICASE SRS2"/>
    <property type="match status" value="1"/>
</dbReference>
<dbReference type="Proteomes" id="UP000199376">
    <property type="component" value="Unassembled WGS sequence"/>
</dbReference>
<reference evidence="15 16" key="1">
    <citation type="submission" date="2016-10" db="EMBL/GenBank/DDBJ databases">
        <authorList>
            <person name="de Groot N.N."/>
        </authorList>
    </citation>
    <scope>NUCLEOTIDE SEQUENCE [LARGE SCALE GENOMIC DNA]</scope>
    <source>
        <strain evidence="15 16">DSM 19113</strain>
    </source>
</reference>
<accession>A0A1I1DXU5</accession>
<evidence type="ECO:0000313" key="15">
    <source>
        <dbReference type="EMBL" id="SFB79721.1"/>
    </source>
</evidence>
<dbReference type="CDD" id="cd18807">
    <property type="entry name" value="SF1_C_UvrD"/>
    <property type="match status" value="1"/>
</dbReference>
<dbReference type="EMBL" id="FOLI01000001">
    <property type="protein sequence ID" value="SFB79721.1"/>
    <property type="molecule type" value="Genomic_DNA"/>
</dbReference>
<keyword evidence="16" id="KW-1185">Reference proteome</keyword>
<feature type="domain" description="UvrD-like helicase C-terminal" evidence="14">
    <location>
        <begin position="289"/>
        <end position="570"/>
    </location>
</feature>
<dbReference type="GO" id="GO:0000725">
    <property type="term" value="P:recombinational repair"/>
    <property type="evidence" value="ECO:0007669"/>
    <property type="project" value="TreeGrafter"/>
</dbReference>
<dbReference type="Pfam" id="PF00580">
    <property type="entry name" value="UvrD-helicase"/>
    <property type="match status" value="1"/>
</dbReference>
<dbReference type="GO" id="GO:0005829">
    <property type="term" value="C:cytosol"/>
    <property type="evidence" value="ECO:0007669"/>
    <property type="project" value="TreeGrafter"/>
</dbReference>
<dbReference type="GO" id="GO:0006260">
    <property type="term" value="P:DNA replication"/>
    <property type="evidence" value="ECO:0007669"/>
    <property type="project" value="InterPro"/>
</dbReference>
<dbReference type="SUPFAM" id="SSF52540">
    <property type="entry name" value="P-loop containing nucleoside triphosphate hydrolases"/>
    <property type="match status" value="1"/>
</dbReference>
<evidence type="ECO:0000256" key="2">
    <source>
        <dbReference type="ARBA" id="ARBA00022741"/>
    </source>
</evidence>
<evidence type="ECO:0000256" key="5">
    <source>
        <dbReference type="ARBA" id="ARBA00022840"/>
    </source>
</evidence>
<dbReference type="CDD" id="cd17932">
    <property type="entry name" value="DEXQc_UvrD"/>
    <property type="match status" value="1"/>
</dbReference>
<dbReference type="GO" id="GO:0003677">
    <property type="term" value="F:DNA binding"/>
    <property type="evidence" value="ECO:0007669"/>
    <property type="project" value="UniProtKB-KW"/>
</dbReference>
<dbReference type="GO" id="GO:0005524">
    <property type="term" value="F:ATP binding"/>
    <property type="evidence" value="ECO:0007669"/>
    <property type="project" value="UniProtKB-UniRule"/>
</dbReference>
<evidence type="ECO:0000256" key="1">
    <source>
        <dbReference type="ARBA" id="ARBA00009922"/>
    </source>
</evidence>
<dbReference type="GO" id="GO:0043138">
    <property type="term" value="F:3'-5' DNA helicase activity"/>
    <property type="evidence" value="ECO:0007669"/>
    <property type="project" value="UniProtKB-EC"/>
</dbReference>
<dbReference type="InterPro" id="IPR013986">
    <property type="entry name" value="DExx_box_DNA_helicase_dom_sf"/>
</dbReference>
<evidence type="ECO:0000259" key="13">
    <source>
        <dbReference type="PROSITE" id="PS51198"/>
    </source>
</evidence>
<dbReference type="Gene3D" id="1.10.10.160">
    <property type="match status" value="1"/>
</dbReference>
<evidence type="ECO:0000256" key="6">
    <source>
        <dbReference type="ARBA" id="ARBA00023125"/>
    </source>
</evidence>
<name>A0A1I1DXU5_9LACO</name>
<dbReference type="InterPro" id="IPR014017">
    <property type="entry name" value="DNA_helicase_UvrD-like_C"/>
</dbReference>
<evidence type="ECO:0000256" key="12">
    <source>
        <dbReference type="SAM" id="MobiDB-lite"/>
    </source>
</evidence>
<keyword evidence="6 11" id="KW-0238">DNA-binding</keyword>
<dbReference type="Gene3D" id="3.40.50.300">
    <property type="entry name" value="P-loop containing nucleotide triphosphate hydrolases"/>
    <property type="match status" value="2"/>
</dbReference>
<dbReference type="STRING" id="283737.SAMN05660453_0194"/>
<evidence type="ECO:0000256" key="9">
    <source>
        <dbReference type="ARBA" id="ARBA00048988"/>
    </source>
</evidence>
<dbReference type="NCBIfam" id="TIGR01073">
    <property type="entry name" value="pcrA"/>
    <property type="match status" value="1"/>
</dbReference>
<dbReference type="EC" id="5.6.2.4" evidence="11"/>
<dbReference type="PROSITE" id="PS51198">
    <property type="entry name" value="UVRD_HELICASE_ATP_BIND"/>
    <property type="match status" value="1"/>
</dbReference>
<comment type="similarity">
    <text evidence="1 11">Belongs to the helicase family. UvrD subfamily.</text>
</comment>
<feature type="binding site" evidence="10">
    <location>
        <begin position="29"/>
        <end position="36"/>
    </location>
    <ligand>
        <name>ATP</name>
        <dbReference type="ChEBI" id="CHEBI:30616"/>
    </ligand>
</feature>
<keyword evidence="4 10" id="KW-0347">Helicase</keyword>
<dbReference type="Gene3D" id="1.10.486.10">
    <property type="entry name" value="PCRA, domain 4"/>
    <property type="match status" value="1"/>
</dbReference>
<dbReference type="PANTHER" id="PTHR11070">
    <property type="entry name" value="UVRD / RECB / PCRA DNA HELICASE FAMILY MEMBER"/>
    <property type="match status" value="1"/>
</dbReference>
<dbReference type="FunFam" id="1.10.10.160:FF:000001">
    <property type="entry name" value="ATP-dependent DNA helicase"/>
    <property type="match status" value="1"/>
</dbReference>
<dbReference type="OrthoDB" id="9810135at2"/>
<dbReference type="Pfam" id="PF13361">
    <property type="entry name" value="UvrD_C"/>
    <property type="match status" value="1"/>
</dbReference>
<evidence type="ECO:0000256" key="8">
    <source>
        <dbReference type="ARBA" id="ARBA00034617"/>
    </source>
</evidence>
<dbReference type="GO" id="GO:0033202">
    <property type="term" value="C:DNA helicase complex"/>
    <property type="evidence" value="ECO:0007669"/>
    <property type="project" value="TreeGrafter"/>
</dbReference>
<dbReference type="InterPro" id="IPR027417">
    <property type="entry name" value="P-loop_NTPase"/>
</dbReference>
<dbReference type="InterPro" id="IPR000212">
    <property type="entry name" value="DNA_helicase_UvrD/REP"/>
</dbReference>
<evidence type="ECO:0000256" key="7">
    <source>
        <dbReference type="ARBA" id="ARBA00023235"/>
    </source>
</evidence>
<evidence type="ECO:0000259" key="14">
    <source>
        <dbReference type="PROSITE" id="PS51217"/>
    </source>
</evidence>
<keyword evidence="2 10" id="KW-0547">Nucleotide-binding</keyword>
<feature type="region of interest" description="Disordered" evidence="12">
    <location>
        <begin position="678"/>
        <end position="698"/>
    </location>
</feature>
<dbReference type="AlphaFoldDB" id="A0A1I1DXU5"/>
<evidence type="ECO:0000256" key="11">
    <source>
        <dbReference type="RuleBase" id="RU364053"/>
    </source>
</evidence>
<dbReference type="InterPro" id="IPR005751">
    <property type="entry name" value="ATP-dep_DNA_helicase_PcrA"/>
</dbReference>
<keyword evidence="5 10" id="KW-0067">ATP-binding</keyword>
<dbReference type="Pfam" id="PF21196">
    <property type="entry name" value="PcrA_UvrD_tudor"/>
    <property type="match status" value="1"/>
</dbReference>
<dbReference type="InterPro" id="IPR014016">
    <property type="entry name" value="UvrD-like_ATP-bd"/>
</dbReference>
<feature type="compositionally biased region" description="Polar residues" evidence="12">
    <location>
        <begin position="682"/>
        <end position="692"/>
    </location>
</feature>
<protein>
    <recommendedName>
        <fullName evidence="11">ATP-dependent DNA helicase</fullName>
        <ecNumber evidence="11">5.6.2.4</ecNumber>
    </recommendedName>
</protein>
<comment type="catalytic activity">
    <reaction evidence="9 11">
        <text>ATP + H2O = ADP + phosphate + H(+)</text>
        <dbReference type="Rhea" id="RHEA:13065"/>
        <dbReference type="ChEBI" id="CHEBI:15377"/>
        <dbReference type="ChEBI" id="CHEBI:15378"/>
        <dbReference type="ChEBI" id="CHEBI:30616"/>
        <dbReference type="ChEBI" id="CHEBI:43474"/>
        <dbReference type="ChEBI" id="CHEBI:456216"/>
        <dbReference type="EC" id="5.6.2.4"/>
    </reaction>
</comment>
<dbReference type="GO" id="GO:0016887">
    <property type="term" value="F:ATP hydrolysis activity"/>
    <property type="evidence" value="ECO:0007669"/>
    <property type="project" value="RHEA"/>
</dbReference>
<evidence type="ECO:0000256" key="3">
    <source>
        <dbReference type="ARBA" id="ARBA00022801"/>
    </source>
</evidence>
<sequence length="750" mass="84053">MTVEELTKGMNDKQAEAVRTTEGPLLIMAGAGSGKTRVLTHRVAHLIEDLDVRPWRILAITFTNKAAREMRERIGKLVDPEVAQSVWVSTFHALAVRILRRDGEQIGLGKNFTILDSSAQKTLVKRVVNELNLDSNQYDPRTILGTISNAKNELLTAKDYAQQAGNYYEERVAEVYRAYQKALAQAQSVDFDDLIMKTIELFEKAPEVLQRYQEQFRYLHVDEYQDTNDAQYKIVNMLAQGSRNLAVVGDADQSIYGWRGANMQNILNFEKDWPDAKSVFLEQNYRSTQNILDAANDVINNNNERVPKKLWTENGKGEKLTYYRAQSAQDEAYYVLGKIQKSQREEKKSLSDFAILYRTNAQSRAMEEALVKANIPYTIVGGHKFYDRKEILDIMAYLSLVANPADNAALERIINVPKRSIGQTTLDRLFTFADSINLPMLAAIDQIEMAPDIRPAAATKLLAFAEMINNFRQQAEFLEVSELTDLILDQSGYRKELQQKSDPESQSRLENLDEFISVTKEFETKYDKDAEDAVDPLTDFLGSTALMADLDNVEEDSGAVTLMTLHAAKGLEFPVVFLIGLEEGLFPLGRAAQDEDLLEEERRLAYVGITRAEKKLYLTNAFSRMLYGKTQSNQPSRFIDEISDDLIEKAYPAGSSATQPGLSSKFLRATATTYQGRPVQASAVQKSESKTTGAEGVSWQAGDKVQHKKWGVGTVVSVTGSAEDQELKVAFPEDGIKQLLAAFAPITKAN</sequence>
<gene>
    <name evidence="15" type="ORF">SAMN05660453_0194</name>
</gene>
<comment type="catalytic activity">
    <reaction evidence="8">
        <text>Couples ATP hydrolysis with the unwinding of duplex DNA by translocating in the 3'-5' direction.</text>
        <dbReference type="EC" id="5.6.2.4"/>
    </reaction>
</comment>
<evidence type="ECO:0000313" key="16">
    <source>
        <dbReference type="Proteomes" id="UP000199376"/>
    </source>
</evidence>